<dbReference type="GO" id="GO:0030424">
    <property type="term" value="C:axon"/>
    <property type="evidence" value="ECO:0000318"/>
    <property type="project" value="GO_Central"/>
</dbReference>
<feature type="region of interest" description="Disordered" evidence="8">
    <location>
        <begin position="396"/>
        <end position="464"/>
    </location>
</feature>
<dbReference type="InParanoid" id="E9GRE8"/>
<feature type="region of interest" description="Disordered" evidence="8">
    <location>
        <begin position="1309"/>
        <end position="1330"/>
    </location>
</feature>
<dbReference type="InterPro" id="IPR013098">
    <property type="entry name" value="Ig_I-set"/>
</dbReference>
<sequence length="2896" mass="318103">MVEEAPWRKRSRSEDRRPGQLSIGKKEEPAWKTGLQLLKKPQPKSGESVKVAPAWKSGAEMLRKSSPNRRTSLVDTVPPLASKTSSADVPWKTGAQLLKKTSRENSPSKTDLPEASQEASSVPWKIGVQMLKKTSRDSSPATTPSHSEAPAQQLGVPWKSVKLRKTSGSRESSPEKRESSSSQLLEVVEWKAGKEMLRKRSPTPVRPDATQDSRPDSAQVEKKETAKAFLTQKLAALAGEGATTTHKPRDKIKTIPVSRKAVKDEPIPQVELKPTPQRPKPTEKESSPALLRKVPAQPKEIIPDSPGTIANKPVKDDGQPAEKKTEIKPAAKKAAGQVETFGGVELKKTPQKEAREVVKPDHKVELKPIPAQPKKADEQLEKVLGPKTTMVIPCSVPAAESPETSAADELVKEKIKPELPPKPKESVAERAVPVRPAIPEKPKAESLERQKVQAKTTENIDGSTVETEQVIPAIQLKETLEIELENRKKPELPAKPTAYKEDVAGPHPQMQLKRTIQQKPDKTAETGKVPAELKKDLKPIPAVRKEEVQEQRSEVKLKPVPVKVSEQLLSSGEPLKPQPDQLVERATTAEVGEALERAPVGSQPEIKTATPWRKPALPANAEPSKTSQPESLTIQPSNLPSEKSGDKLIKQETEIVPEVVLKRTPQKKKPEESEPEGVQLKKIPLKSPVEGQDQTVYLKPIPRPKEDEKPVEVVLKRTPQKAKPEEAEAPEIKLKKVPGKPAELPDKPEIRLKPVALRKGDGEVPVEAKQVDAGSIQRDVIPQQTKESITLAKMSPDRTGPVTQLATSTQVDQVKTLPESVHPEVSVGKKEVPWRKKVIPQVPDEMKEKIDAVPVIAPSKPDETPETSIPTSAPADVKIPQKGKDVPPVEAKIHLKPVIPVRKIEPESVAEVAVPIPQTLPVPEPEETKLTGIVLAKPQEVPKVLDGSKTVKRSPREPESAPIPQQAVVLKRTPQKPKAEEPELEIVKLKKIPQPEAASSQIATPPESQSINIPTSVPDKVPPAGKEVPVVTKMILKPVVPAAREMPEPVVATQVTLKPTPQIRKPEEVQLTETLTVIPAEIPKIPEGSKSVRRSPREPEAIPIQQQVVLKRTPQKPKAKEPEPEIIKLKKIPQPEVPEVEAVVRSEIPISFSSDRTEVSIESIPESKIDVSPSWRKPRTPSVTPAATPMEEKPLQPEVVQSVSLVAEQSLPDDQTSVTSVTRLKRTQRQYIPDISEATTSAPIQPVELKPIPAVLDEPASSVTLTASVKSVQLKRPDVPAVQAVTAESRTEILKVLPDQQTVSITTTKISQTSTTHRTEMVQPPSPEEKSTIRLPKMKASIAMVPKFQAPVFTKKLQPLSSRTGKKVRLHCQFQGEPLPTITWYRNESVLLPTADRLDITTEPASSVLEISQIVLEDTGIYTCRAVNEAGSAITSANFIVQAKGEGGEAPRFVLPLSPIRASDGEPTKLICTLTGKPIPQITWYCGQREIRPSRDFQPAFEPATGAASLTIAEVFPDDEGVYRCRATNTHGTAECEAPLTVGDMIVVSHQELVRAPVIAQPLEPDRVETGSRKVMTIRFDGYPTPEVKWYHNGREIQQTENRLVTTFKNESTLVVVRCDADSAGKYEARAMNEGGEARTSASIQLTDGKATAQQPPKFRKALRPQIVPESEAIVMEVEVDSAPECVFSWKQHGQVVRNTEAMQIVTQNNRSTLFIPESFVENSGIYTVKAENAAGSVASTATLTVERQLLAEEFTPPFIVKELPQTKVMDGEEVRLICQVNGTPMPRIKWYHNGQPVREHNGVMMSLSPQGEAVLRLAEAFPEDAGVYECKAVNRAGQITTSTTLQVERYEYIPDSESASITAGPSVGTWEDLTGPSGSEDDLLSDKPVVNKKSVKTKTEKKSAKFQPQESKEEELVQDSGSAPRFVVALPRQVDVKDGQQARFEVKVESYPRPSVFWYLNGKEIQPSKDFGIDHLEDGTSILTLGEVFPDDAGELMCEAHNDKGVVTSITHLNVTEYKDTPTYRKPEWVTKMEIVRAQMLGNNNPSLPVMVVPRIRLNHIGSDSERSMSIDSATMHELISKCHSMGDVSTGSDSVFISDCGSSRRPSLSNLKASSTEYDTLIPHVPSPMYKSDLSVSSASIFAQSVLSGYLHSHRQSITAAIEAIGGPTDDDDDNKTPTPSSGEEEEDESDTSTYPDESEDDEEEEDEPEQTTGRKRTCLESIQPPQFTTEIVDARVQEGEEAKFECHYAGNPKPDICWYFNNKLLNPNPNIKIRITDNTTSCAFLEVDQDLEGEYMCKATSNSGSHVTKARLHVHELTGEAKQIWMAKKAKVEEEKVRVKKEKEDKKHKKDKGAKLTKEEYLKQAMHEKELAKAEEAKKLAAVEEAKLAKEEAEKQPKPEVKINKAKAQREAMIEEGLSKFVESQALGLKALLEMTERKSLNVTEVVAQDKAKEFVPDEAPFKEFVQIETMLKSGVTVDQIVTLGALGNLPTLTAPETQKALVRLVEDQGFRAVVLQGIVKEVVRLAPEEPIGMKAVLKAIETKSANMEDIVVMATHPEEFNLEAHPVPEMATVSTLLNEGISCEEMLTIVKAGELPALNLPENQWALVQIMDKLGQTAIVSQVIVEEPALNLPAEINEIPQTVEERLDKFVTNQSIGLRALIDLSIQESINVSEMATLDRVQEFPPDQAPFQEFVNIDTMLKSGVKVDQIVALGSTGNLPVLTAPETQKALVRIVEDHGSRAIVREITVKEAAKLLPEEAIGLKAVLKAVKTKKADIKNIVEMAIHPEEFGLEATPVPEMASVSTLLHEGISCEEMLTIVKAGELPALKLPETQWPLIQIMDRLGQTAMVSQTIIEEPMLGLKIEIPELATSVESTVEPLSTAVVEVLPDDM</sequence>
<dbReference type="HOGENOM" id="CLU_226486_0_0_1"/>
<feature type="domain" description="Ig-like" evidence="9">
    <location>
        <begin position="1657"/>
        <end position="1745"/>
    </location>
</feature>
<dbReference type="InterPro" id="IPR036179">
    <property type="entry name" value="Ig-like_dom_sf"/>
</dbReference>
<evidence type="ECO:0000256" key="1">
    <source>
        <dbReference type="ARBA" id="ARBA00004161"/>
    </source>
</evidence>
<dbReference type="PANTHER" id="PTHR10075">
    <property type="entry name" value="BASIGIN RELATED"/>
    <property type="match status" value="1"/>
</dbReference>
<feature type="compositionally biased region" description="Basic and acidic residues" evidence="8">
    <location>
        <begin position="409"/>
        <end position="428"/>
    </location>
</feature>
<comment type="similarity">
    <text evidence="2">Belongs to the protein kinase superfamily. CAMK Ser/Thr protein kinase family.</text>
</comment>
<keyword evidence="11" id="KW-1185">Reference proteome</keyword>
<evidence type="ECO:0000256" key="3">
    <source>
        <dbReference type="ARBA" id="ARBA00022490"/>
    </source>
</evidence>
<feature type="domain" description="Ig-like" evidence="9">
    <location>
        <begin position="1451"/>
        <end position="1541"/>
    </location>
</feature>
<feature type="compositionally biased region" description="Polar residues" evidence="8">
    <location>
        <begin position="997"/>
        <end position="1015"/>
    </location>
</feature>
<dbReference type="InterPro" id="IPR003599">
    <property type="entry name" value="Ig_sub"/>
</dbReference>
<feature type="coiled-coil region" evidence="7">
    <location>
        <begin position="2332"/>
        <end position="2399"/>
    </location>
</feature>
<evidence type="ECO:0000256" key="4">
    <source>
        <dbReference type="ARBA" id="ARBA00022737"/>
    </source>
</evidence>
<feature type="compositionally biased region" description="Basic and acidic residues" evidence="8">
    <location>
        <begin position="487"/>
        <end position="504"/>
    </location>
</feature>
<evidence type="ECO:0000313" key="10">
    <source>
        <dbReference type="EMBL" id="EFX78004.1"/>
    </source>
</evidence>
<dbReference type="KEGG" id="dpx:DAPPUDRAFT_320914"/>
<dbReference type="eggNOG" id="KOG4475">
    <property type="taxonomic scope" value="Eukaryota"/>
</dbReference>
<dbReference type="SMART" id="SM00408">
    <property type="entry name" value="IGc2"/>
    <property type="match status" value="7"/>
</dbReference>
<dbReference type="PROSITE" id="PS50835">
    <property type="entry name" value="IG_LIKE"/>
    <property type="match status" value="7"/>
</dbReference>
<reference evidence="10 11" key="1">
    <citation type="journal article" date="2011" name="Science">
        <title>The ecoresponsive genome of Daphnia pulex.</title>
        <authorList>
            <person name="Colbourne J.K."/>
            <person name="Pfrender M.E."/>
            <person name="Gilbert D."/>
            <person name="Thomas W.K."/>
            <person name="Tucker A."/>
            <person name="Oakley T.H."/>
            <person name="Tokishita S."/>
            <person name="Aerts A."/>
            <person name="Arnold G.J."/>
            <person name="Basu M.K."/>
            <person name="Bauer D.J."/>
            <person name="Caceres C.E."/>
            <person name="Carmel L."/>
            <person name="Casola C."/>
            <person name="Choi J.H."/>
            <person name="Detter J.C."/>
            <person name="Dong Q."/>
            <person name="Dusheyko S."/>
            <person name="Eads B.D."/>
            <person name="Frohlich T."/>
            <person name="Geiler-Samerotte K.A."/>
            <person name="Gerlach D."/>
            <person name="Hatcher P."/>
            <person name="Jogdeo S."/>
            <person name="Krijgsveld J."/>
            <person name="Kriventseva E.V."/>
            <person name="Kultz D."/>
            <person name="Laforsch C."/>
            <person name="Lindquist E."/>
            <person name="Lopez J."/>
            <person name="Manak J.R."/>
            <person name="Muller J."/>
            <person name="Pangilinan J."/>
            <person name="Patwardhan R.P."/>
            <person name="Pitluck S."/>
            <person name="Pritham E.J."/>
            <person name="Rechtsteiner A."/>
            <person name="Rho M."/>
            <person name="Rogozin I.B."/>
            <person name="Sakarya O."/>
            <person name="Salamov A."/>
            <person name="Schaack S."/>
            <person name="Shapiro H."/>
            <person name="Shiga Y."/>
            <person name="Skalitzky C."/>
            <person name="Smith Z."/>
            <person name="Souvorov A."/>
            <person name="Sung W."/>
            <person name="Tang Z."/>
            <person name="Tsuchiya D."/>
            <person name="Tu H."/>
            <person name="Vos H."/>
            <person name="Wang M."/>
            <person name="Wolf Y.I."/>
            <person name="Yamagata H."/>
            <person name="Yamada T."/>
            <person name="Ye Y."/>
            <person name="Shaw J.R."/>
            <person name="Andrews J."/>
            <person name="Crease T.J."/>
            <person name="Tang H."/>
            <person name="Lucas S.M."/>
            <person name="Robertson H.M."/>
            <person name="Bork P."/>
            <person name="Koonin E.V."/>
            <person name="Zdobnov E.M."/>
            <person name="Grigoriev I.V."/>
            <person name="Lynch M."/>
            <person name="Boore J.L."/>
        </authorList>
    </citation>
    <scope>NUCLEOTIDE SEQUENCE [LARGE SCALE GENOMIC DNA]</scope>
</reference>
<dbReference type="FunFam" id="2.60.40.10:FF:000345">
    <property type="entry name" value="Muscle M-line assembly protein unc-89"/>
    <property type="match status" value="1"/>
</dbReference>
<dbReference type="InterPro" id="IPR013783">
    <property type="entry name" value="Ig-like_fold"/>
</dbReference>
<keyword evidence="6" id="KW-0393">Immunoglobulin domain</keyword>
<evidence type="ECO:0000256" key="7">
    <source>
        <dbReference type="SAM" id="Coils"/>
    </source>
</evidence>
<dbReference type="GO" id="GO:0007411">
    <property type="term" value="P:axon guidance"/>
    <property type="evidence" value="ECO:0000318"/>
    <property type="project" value="GO_Central"/>
</dbReference>
<feature type="compositionally biased region" description="Basic and acidic residues" evidence="8">
    <location>
        <begin position="12"/>
        <end position="30"/>
    </location>
</feature>
<dbReference type="GO" id="GO:0045989">
    <property type="term" value="P:positive regulation of striated muscle contraction"/>
    <property type="evidence" value="ECO:0007669"/>
    <property type="project" value="UniProtKB-ARBA"/>
</dbReference>
<dbReference type="Gene3D" id="2.60.40.10">
    <property type="entry name" value="Immunoglobulins"/>
    <property type="match status" value="7"/>
</dbReference>
<evidence type="ECO:0000256" key="2">
    <source>
        <dbReference type="ARBA" id="ARBA00006692"/>
    </source>
</evidence>
<dbReference type="PANTHER" id="PTHR10075:SF100">
    <property type="entry name" value="FASCICLIN-2"/>
    <property type="match status" value="1"/>
</dbReference>
<feature type="domain" description="Ig-like" evidence="9">
    <location>
        <begin position="2228"/>
        <end position="2316"/>
    </location>
</feature>
<dbReference type="FunFam" id="2.60.40.10:FF:000425">
    <property type="entry name" value="Myosin light chain kinase"/>
    <property type="match status" value="4"/>
</dbReference>
<feature type="region of interest" description="Disordered" evidence="8">
    <location>
        <begin position="849"/>
        <end position="885"/>
    </location>
</feature>
<feature type="compositionally biased region" description="Polar residues" evidence="8">
    <location>
        <begin position="137"/>
        <end position="146"/>
    </location>
</feature>
<feature type="region of interest" description="Disordered" evidence="8">
    <location>
        <begin position="487"/>
        <end position="748"/>
    </location>
</feature>
<accession>E9GRE8</accession>
<feature type="compositionally biased region" description="Basic and acidic residues" evidence="8">
    <location>
        <begin position="722"/>
        <end position="734"/>
    </location>
</feature>
<dbReference type="OMA" id="PRERENF"/>
<dbReference type="EMBL" id="GL732559">
    <property type="protein sequence ID" value="EFX78004.1"/>
    <property type="molecule type" value="Genomic_DNA"/>
</dbReference>
<dbReference type="GO" id="GO:0070593">
    <property type="term" value="P:dendrite self-avoidance"/>
    <property type="evidence" value="ECO:0000318"/>
    <property type="project" value="GO_Central"/>
</dbReference>
<keyword evidence="4" id="KW-0677">Repeat</keyword>
<feature type="domain" description="Ig-like" evidence="9">
    <location>
        <begin position="1351"/>
        <end position="1440"/>
    </location>
</feature>
<dbReference type="GO" id="GO:0060298">
    <property type="term" value="P:positive regulation of sarcomere organization"/>
    <property type="evidence" value="ECO:0007669"/>
    <property type="project" value="UniProtKB-ARBA"/>
</dbReference>
<dbReference type="FunFam" id="2.60.40.10:FF:000107">
    <property type="entry name" value="Myosin, light chain kinase a"/>
    <property type="match status" value="2"/>
</dbReference>
<feature type="compositionally biased region" description="Basic and acidic residues" evidence="8">
    <location>
        <begin position="209"/>
        <end position="223"/>
    </location>
</feature>
<comment type="subcellular location">
    <subcellularLocation>
        <location evidence="1">Cytoplasm</location>
        <location evidence="1">Myofibril</location>
        <location evidence="1">Sarcomere</location>
        <location evidence="1">A band</location>
    </subcellularLocation>
</comment>
<feature type="region of interest" description="Disordered" evidence="8">
    <location>
        <begin position="1859"/>
        <end position="1922"/>
    </location>
</feature>
<feature type="compositionally biased region" description="Basic and acidic residues" evidence="8">
    <location>
        <begin position="313"/>
        <end position="329"/>
    </location>
</feature>
<evidence type="ECO:0000256" key="5">
    <source>
        <dbReference type="ARBA" id="ARBA00023157"/>
    </source>
</evidence>
<feature type="region of interest" description="Disordered" evidence="8">
    <location>
        <begin position="239"/>
        <end position="378"/>
    </location>
</feature>
<feature type="compositionally biased region" description="Basic and acidic residues" evidence="8">
    <location>
        <begin position="703"/>
        <end position="715"/>
    </location>
</feature>
<feature type="region of interest" description="Disordered" evidence="8">
    <location>
        <begin position="1171"/>
        <end position="1194"/>
    </location>
</feature>
<feature type="domain" description="Ig-like" evidence="9">
    <location>
        <begin position="1557"/>
        <end position="1645"/>
    </location>
</feature>
<protein>
    <recommendedName>
        <fullName evidence="9">Ig-like domain-containing protein</fullName>
    </recommendedName>
</protein>
<dbReference type="InterPro" id="IPR003598">
    <property type="entry name" value="Ig_sub2"/>
</dbReference>
<dbReference type="GO" id="GO:0007156">
    <property type="term" value="P:homophilic cell adhesion via plasma membrane adhesion molecules"/>
    <property type="evidence" value="ECO:0000318"/>
    <property type="project" value="GO_Central"/>
</dbReference>
<feature type="compositionally biased region" description="Polar residues" evidence="8">
    <location>
        <begin position="453"/>
        <end position="464"/>
    </location>
</feature>
<evidence type="ECO:0000313" key="11">
    <source>
        <dbReference type="Proteomes" id="UP000000305"/>
    </source>
</evidence>
<dbReference type="InterPro" id="IPR007110">
    <property type="entry name" value="Ig-like_dom"/>
</dbReference>
<keyword evidence="5" id="KW-1015">Disulfide bond</keyword>
<dbReference type="eggNOG" id="KOG0613">
    <property type="taxonomic scope" value="Eukaryota"/>
</dbReference>
<evidence type="ECO:0000259" key="9">
    <source>
        <dbReference type="PROSITE" id="PS50835"/>
    </source>
</evidence>
<evidence type="ECO:0000256" key="8">
    <source>
        <dbReference type="SAM" id="MobiDB-lite"/>
    </source>
</evidence>
<dbReference type="OrthoDB" id="6376647at2759"/>
<feature type="compositionally biased region" description="Acidic residues" evidence="8">
    <location>
        <begin position="2185"/>
        <end position="2212"/>
    </location>
</feature>
<organism evidence="10 11">
    <name type="scientific">Daphnia pulex</name>
    <name type="common">Water flea</name>
    <dbReference type="NCBI Taxonomy" id="6669"/>
    <lineage>
        <taxon>Eukaryota</taxon>
        <taxon>Metazoa</taxon>
        <taxon>Ecdysozoa</taxon>
        <taxon>Arthropoda</taxon>
        <taxon>Crustacea</taxon>
        <taxon>Branchiopoda</taxon>
        <taxon>Diplostraca</taxon>
        <taxon>Cladocera</taxon>
        <taxon>Anomopoda</taxon>
        <taxon>Daphniidae</taxon>
        <taxon>Daphnia</taxon>
    </lineage>
</organism>
<feature type="region of interest" description="Disordered" evidence="8">
    <location>
        <begin position="2166"/>
        <end position="2227"/>
    </location>
</feature>
<feature type="compositionally biased region" description="Basic and acidic residues" evidence="8">
    <location>
        <begin position="188"/>
        <end position="198"/>
    </location>
</feature>
<feature type="compositionally biased region" description="Basic and acidic residues" evidence="8">
    <location>
        <begin position="977"/>
        <end position="988"/>
    </location>
</feature>
<feature type="compositionally biased region" description="Basic and acidic residues" evidence="8">
    <location>
        <begin position="519"/>
        <end position="557"/>
    </location>
</feature>
<feature type="compositionally biased region" description="Basic and acidic residues" evidence="8">
    <location>
        <begin position="345"/>
        <end position="366"/>
    </location>
</feature>
<feature type="compositionally biased region" description="Basic and acidic residues" evidence="8">
    <location>
        <begin position="643"/>
        <end position="653"/>
    </location>
</feature>
<dbReference type="GO" id="GO:0040017">
    <property type="term" value="P:positive regulation of locomotion"/>
    <property type="evidence" value="ECO:0007669"/>
    <property type="project" value="UniProtKB-ARBA"/>
</dbReference>
<dbReference type="GO" id="GO:0098632">
    <property type="term" value="F:cell-cell adhesion mediator activity"/>
    <property type="evidence" value="ECO:0000318"/>
    <property type="project" value="GO_Central"/>
</dbReference>
<feature type="region of interest" description="Disordered" evidence="8">
    <location>
        <begin position="1"/>
        <end position="223"/>
    </location>
</feature>
<dbReference type="SUPFAM" id="SSF48726">
    <property type="entry name" value="Immunoglobulin"/>
    <property type="match status" value="7"/>
</dbReference>
<feature type="compositionally biased region" description="Basic and acidic residues" evidence="8">
    <location>
        <begin position="438"/>
        <end position="451"/>
    </location>
</feature>
<feature type="domain" description="Ig-like" evidence="9">
    <location>
        <begin position="1757"/>
        <end position="1847"/>
    </location>
</feature>
<keyword evidence="7" id="KW-0175">Coiled coil</keyword>
<gene>
    <name evidence="10" type="ORF">DAPPUDRAFT_320914</name>
</gene>
<evidence type="ECO:0000256" key="6">
    <source>
        <dbReference type="ARBA" id="ARBA00023319"/>
    </source>
</evidence>
<proteinExistence type="inferred from homology"/>
<dbReference type="SMART" id="SM00409">
    <property type="entry name" value="IG"/>
    <property type="match status" value="7"/>
</dbReference>
<feature type="region of interest" description="Disordered" evidence="8">
    <location>
        <begin position="941"/>
        <end position="1025"/>
    </location>
</feature>
<name>E9GRE8_DAPPU</name>
<feature type="compositionally biased region" description="Polar residues" evidence="8">
    <location>
        <begin position="623"/>
        <end position="641"/>
    </location>
</feature>
<dbReference type="GO" id="GO:0031672">
    <property type="term" value="C:A band"/>
    <property type="evidence" value="ECO:0007669"/>
    <property type="project" value="UniProtKB-SubCell"/>
</dbReference>
<dbReference type="Pfam" id="PF07679">
    <property type="entry name" value="I-set"/>
    <property type="match status" value="7"/>
</dbReference>
<dbReference type="Proteomes" id="UP000000305">
    <property type="component" value="Unassembled WGS sequence"/>
</dbReference>
<feature type="domain" description="Ig-like" evidence="9">
    <location>
        <begin position="1925"/>
        <end position="2017"/>
    </location>
</feature>
<dbReference type="STRING" id="6669.E9GRE8"/>
<dbReference type="GO" id="GO:0005886">
    <property type="term" value="C:plasma membrane"/>
    <property type="evidence" value="ECO:0000318"/>
    <property type="project" value="GO_Central"/>
</dbReference>
<keyword evidence="3" id="KW-0963">Cytoplasm</keyword>